<dbReference type="EMBL" id="CAJVPJ010000200">
    <property type="protein sequence ID" value="CAG8494156.1"/>
    <property type="molecule type" value="Genomic_DNA"/>
</dbReference>
<accession>A0A9N8WM03</accession>
<name>A0A9N8WM03_9GLOM</name>
<dbReference type="OrthoDB" id="5544375at2759"/>
<organism evidence="1 2">
    <name type="scientific">Paraglomus occultum</name>
    <dbReference type="NCBI Taxonomy" id="144539"/>
    <lineage>
        <taxon>Eukaryota</taxon>
        <taxon>Fungi</taxon>
        <taxon>Fungi incertae sedis</taxon>
        <taxon>Mucoromycota</taxon>
        <taxon>Glomeromycotina</taxon>
        <taxon>Glomeromycetes</taxon>
        <taxon>Paraglomerales</taxon>
        <taxon>Paraglomeraceae</taxon>
        <taxon>Paraglomus</taxon>
    </lineage>
</organism>
<dbReference type="Proteomes" id="UP000789572">
    <property type="component" value="Unassembled WGS sequence"/>
</dbReference>
<evidence type="ECO:0000313" key="2">
    <source>
        <dbReference type="Proteomes" id="UP000789572"/>
    </source>
</evidence>
<dbReference type="Pfam" id="PF07956">
    <property type="entry name" value="DUF1690"/>
    <property type="match status" value="1"/>
</dbReference>
<proteinExistence type="predicted"/>
<gene>
    <name evidence="1" type="ORF">POCULU_LOCUS2232</name>
</gene>
<reference evidence="1" key="1">
    <citation type="submission" date="2021-06" db="EMBL/GenBank/DDBJ databases">
        <authorList>
            <person name="Kallberg Y."/>
            <person name="Tangrot J."/>
            <person name="Rosling A."/>
        </authorList>
    </citation>
    <scope>NUCLEOTIDE SEQUENCE</scope>
    <source>
        <strain evidence="1">IA702</strain>
    </source>
</reference>
<protein>
    <submittedName>
        <fullName evidence="1">5478_t:CDS:1</fullName>
    </submittedName>
</protein>
<comment type="caution">
    <text evidence="1">The sequence shown here is derived from an EMBL/GenBank/DDBJ whole genome shotgun (WGS) entry which is preliminary data.</text>
</comment>
<sequence>MSTSMDPSEIDQIVNVRVAAELRRIQELDDEIFSRAEAQVRQEYPDSGVNSVVVERDIEELIGRIERKYDNKGSAGVAEQRRAVIECYRQNKNRTLDCWYAAFEFREHVNKLSQEYVAGTNKS</sequence>
<dbReference type="InterPro" id="IPR012471">
    <property type="entry name" value="DUF1690"/>
</dbReference>
<dbReference type="AlphaFoldDB" id="A0A9N8WM03"/>
<evidence type="ECO:0000313" key="1">
    <source>
        <dbReference type="EMBL" id="CAG8494156.1"/>
    </source>
</evidence>
<keyword evidence="2" id="KW-1185">Reference proteome</keyword>